<keyword evidence="1" id="KW-0645">Protease</keyword>
<sequence>MSTGKFATIEQASTKHVPILTTGKLKPEILCDWFSKCVTYFVEKKIKEEDQVARVLGGLEDPLMRAWYEPDRERFNNLAWEDFKDEMKDEFLPKDWEDEFRLKVIDMRHRKTEEFREFMIRFERANMVLRGTRFFLEGQNLTNQLEAAACDDLRKMIIHKTELAAIWTKPLSDVKKLREWRNEVILLDHKRMEERSRIAEFIAAANIVNKPTPSSSRPRTDPPTGTTRLPKLTDAEKTVLSNHNGCFKCRKFYANHKATDCKNPWPDAKTYKTITEADGLAAQAKQGKASTSKPVASIMEIGETIAAIRSYSPLAATTGVLGTGTDSDEYVKQISVPHIIWPGLIHNENGPTWPKVYDMLIDCGSPSVLIDDDLVSQLELRRRKVTWHVPPLGDAWGKAAGEDVQPKEWVKLKVSSPCNTWTAVTVRAYVAPSLCARVLLGRSWLKFNKLSGDHENDRLIHNPTGLDILRLPKPCPQPIKLSPKQRREERKREWKEQMEMMEKKRKELGKLLNEEITEYLKGKKIPSKILLMERGRAAGERRRLNLGRIVKLRRGEERKGEDTEADLGGPDNGKGKQTEPGTRRGERIQRYCAITAVRQRIEHLAFLEQLKQEDATMKTKFADRFPEDIPHIDDLPSNVLHRIKLTDANLTISRRQYDCPKKYREAWKVLLNQHLAAGRIRPSASPYASPSFLIPKADPTALPRWVNDYRILNKHTVPDRHPLPKISEILADCAKGKIWGKLDMTNSFFQTRVHPDDIPYTAVTTPFGLYEWLVMPQGGRNAPATHQRRMFQALRPLIGSICHVYLDDIIIWSDSLEQHRTNVSKVLEALREHHLFASLKKTTLFATEIDFLGHRISHKGIEADPKKVEKILNWPVPRSSTDVRAFLGLVRYVADFLPHLADHTAVLTPLTTKEADKSFPPWSSAHQIAFDAIKQLVISRDCLTTIDHDNPGDNKIFVACDASDRRTGAILTWGPTKETARPVAFDSMQLKGPELNYPVHEKELLAIIRALKKWRVDLLGERFTVYTDHRTLENFQTQKELSRRQARWQELMGQYDFEIVYVPGELNTAADALSRLPDDMEIIAAIAHAPVGTLRIASDPGWIRKVKEGYNIDPWCKTLGSAKGFKGIREENGLWFVANRLVIPRAPDLREGLFRLAHDTRGHFGFEKSYEALRHEYYWPNMRKEIESMYIPSCEQCQRNKAQTHQPRGPLHPLPVPNDRGDSVAIDFVGPLPEDGGFNSIVTFTDRLNADIRVVATRTDITPEEFAVIFFDNWYCENGLPLEIVSDRDHLFVSAFWQALHKLTGVKLKMSSAYHPQTDGASERTNKTLIQSLRYHVSRNQKGWAKALPKVRFDLMSSINASTGLAPFQLHIGRLPRLIPPLIDTPIDASTPPDTIETAKRLLQQITIDTSAAKDNLTAAKIAQAVACAPHRGKEFAYQVGDKVMLSTLHRRREYMRKGDKRSAKFMVRYDGPYRVLHAYPDSSVYTLELPDTMRIFPTFHASLLKPWRANDNDLFPGRAHAEPGPIVTENGEEEWQVEEILDRRPRGRGFQYLVRWKGWGAEADQWLPGREVEELEALDRFLEKLAD</sequence>
<evidence type="ECO:0000256" key="1">
    <source>
        <dbReference type="ARBA" id="ARBA00022670"/>
    </source>
</evidence>
<feature type="domain" description="RNase H type-1" evidence="20">
    <location>
        <begin position="952"/>
        <end position="1086"/>
    </location>
</feature>
<keyword evidence="5" id="KW-0479">Metal-binding</keyword>
<feature type="compositionally biased region" description="Basic and acidic residues" evidence="17">
    <location>
        <begin position="573"/>
        <end position="585"/>
    </location>
</feature>
<organism evidence="22 23">
    <name type="scientific">Meripilus lineatus</name>
    <dbReference type="NCBI Taxonomy" id="2056292"/>
    <lineage>
        <taxon>Eukaryota</taxon>
        <taxon>Fungi</taxon>
        <taxon>Dikarya</taxon>
        <taxon>Basidiomycota</taxon>
        <taxon>Agaricomycotina</taxon>
        <taxon>Agaricomycetes</taxon>
        <taxon>Polyporales</taxon>
        <taxon>Meripilaceae</taxon>
        <taxon>Meripilus</taxon>
    </lineage>
</organism>
<evidence type="ECO:0000256" key="7">
    <source>
        <dbReference type="ARBA" id="ARBA00022759"/>
    </source>
</evidence>
<accession>A0AAD5V6K1</accession>
<dbReference type="PROSITE" id="PS50013">
    <property type="entry name" value="CHROMO_2"/>
    <property type="match status" value="1"/>
</dbReference>
<keyword evidence="15" id="KW-0233">DNA recombination</keyword>
<keyword evidence="10" id="KW-0694">RNA-binding</keyword>
<dbReference type="CDD" id="cd01647">
    <property type="entry name" value="RT_LTR"/>
    <property type="match status" value="1"/>
</dbReference>
<dbReference type="PROSITE" id="PS50879">
    <property type="entry name" value="RNASE_H_1"/>
    <property type="match status" value="1"/>
</dbReference>
<keyword evidence="6" id="KW-0064">Aspartyl protease</keyword>
<evidence type="ECO:0000256" key="4">
    <source>
        <dbReference type="ARBA" id="ARBA00022722"/>
    </source>
</evidence>
<dbReference type="InterPro" id="IPR036397">
    <property type="entry name" value="RNaseH_sf"/>
</dbReference>
<dbReference type="PANTHER" id="PTHR37984:SF5">
    <property type="entry name" value="PROTEIN NYNRIN-LIKE"/>
    <property type="match status" value="1"/>
</dbReference>
<dbReference type="Pfam" id="PF24626">
    <property type="entry name" value="SH3_Tf2-1"/>
    <property type="match status" value="1"/>
</dbReference>
<keyword evidence="8" id="KW-0378">Hydrolase</keyword>
<keyword evidence="16" id="KW-0175">Coiled coil</keyword>
<dbReference type="InterPro" id="IPR050951">
    <property type="entry name" value="Retrovirus_Pol_polyprotein"/>
</dbReference>
<evidence type="ECO:0000259" key="20">
    <source>
        <dbReference type="PROSITE" id="PS50879"/>
    </source>
</evidence>
<dbReference type="InterPro" id="IPR002156">
    <property type="entry name" value="RNaseH_domain"/>
</dbReference>
<evidence type="ECO:0000313" key="23">
    <source>
        <dbReference type="Proteomes" id="UP001212997"/>
    </source>
</evidence>
<keyword evidence="11" id="KW-0229">DNA integration</keyword>
<dbReference type="CDD" id="cd09274">
    <property type="entry name" value="RNase_HI_RT_Ty3"/>
    <property type="match status" value="1"/>
</dbReference>
<comment type="caution">
    <text evidence="22">The sequence shown here is derived from an EMBL/GenBank/DDBJ whole genome shotgun (WGS) entry which is preliminary data.</text>
</comment>
<evidence type="ECO:0000256" key="17">
    <source>
        <dbReference type="SAM" id="MobiDB-lite"/>
    </source>
</evidence>
<evidence type="ECO:0000259" key="21">
    <source>
        <dbReference type="PROSITE" id="PS50994"/>
    </source>
</evidence>
<dbReference type="InterPro" id="IPR043502">
    <property type="entry name" value="DNA/RNA_pol_sf"/>
</dbReference>
<dbReference type="InterPro" id="IPR041373">
    <property type="entry name" value="RT_RNaseH"/>
</dbReference>
<dbReference type="PROSITE" id="PS50878">
    <property type="entry name" value="RT_POL"/>
    <property type="match status" value="1"/>
</dbReference>
<dbReference type="InterPro" id="IPR000477">
    <property type="entry name" value="RT_dom"/>
</dbReference>
<keyword evidence="14" id="KW-0238">DNA-binding</keyword>
<feature type="coiled-coil region" evidence="16">
    <location>
        <begin position="484"/>
        <end position="518"/>
    </location>
</feature>
<dbReference type="InterPro" id="IPR043128">
    <property type="entry name" value="Rev_trsase/Diguanyl_cyclase"/>
</dbReference>
<protein>
    <recommendedName>
        <fullName evidence="24">Reverse transcriptase</fullName>
    </recommendedName>
</protein>
<feature type="region of interest" description="Disordered" evidence="17">
    <location>
        <begin position="209"/>
        <end position="230"/>
    </location>
</feature>
<dbReference type="GO" id="GO:0015074">
    <property type="term" value="P:DNA integration"/>
    <property type="evidence" value="ECO:0007669"/>
    <property type="project" value="UniProtKB-KW"/>
</dbReference>
<dbReference type="CDD" id="cd00303">
    <property type="entry name" value="retropepsin_like"/>
    <property type="match status" value="1"/>
</dbReference>
<evidence type="ECO:0000256" key="13">
    <source>
        <dbReference type="ARBA" id="ARBA00022932"/>
    </source>
</evidence>
<dbReference type="Pfam" id="PF00385">
    <property type="entry name" value="Chromo"/>
    <property type="match status" value="1"/>
</dbReference>
<reference evidence="22" key="1">
    <citation type="submission" date="2022-07" db="EMBL/GenBank/DDBJ databases">
        <title>Genome Sequence of Physisporinus lineatus.</title>
        <authorList>
            <person name="Buettner E."/>
        </authorList>
    </citation>
    <scope>NUCLEOTIDE SEQUENCE</scope>
    <source>
        <strain evidence="22">VT162</strain>
    </source>
</reference>
<evidence type="ECO:0000259" key="18">
    <source>
        <dbReference type="PROSITE" id="PS50013"/>
    </source>
</evidence>
<dbReference type="Pfam" id="PF17921">
    <property type="entry name" value="Integrase_H2C2"/>
    <property type="match status" value="1"/>
</dbReference>
<evidence type="ECO:0000256" key="5">
    <source>
        <dbReference type="ARBA" id="ARBA00022723"/>
    </source>
</evidence>
<evidence type="ECO:0000256" key="8">
    <source>
        <dbReference type="ARBA" id="ARBA00022801"/>
    </source>
</evidence>
<dbReference type="InterPro" id="IPR012337">
    <property type="entry name" value="RNaseH-like_sf"/>
</dbReference>
<dbReference type="GO" id="GO:0003887">
    <property type="term" value="F:DNA-directed DNA polymerase activity"/>
    <property type="evidence" value="ECO:0007669"/>
    <property type="project" value="UniProtKB-KW"/>
</dbReference>
<dbReference type="SMART" id="SM00298">
    <property type="entry name" value="CHROMO"/>
    <property type="match status" value="1"/>
</dbReference>
<dbReference type="Gene3D" id="3.30.420.10">
    <property type="entry name" value="Ribonuclease H-like superfamily/Ribonuclease H"/>
    <property type="match status" value="1"/>
</dbReference>
<keyword evidence="4" id="KW-0540">Nuclease</keyword>
<dbReference type="Gene3D" id="1.10.340.70">
    <property type="match status" value="1"/>
</dbReference>
<evidence type="ECO:0008006" key="24">
    <source>
        <dbReference type="Google" id="ProtNLM"/>
    </source>
</evidence>
<evidence type="ECO:0000256" key="12">
    <source>
        <dbReference type="ARBA" id="ARBA00022918"/>
    </source>
</evidence>
<dbReference type="Pfam" id="PF00078">
    <property type="entry name" value="RVT_1"/>
    <property type="match status" value="1"/>
</dbReference>
<dbReference type="InterPro" id="IPR056924">
    <property type="entry name" value="SH3_Tf2-1"/>
</dbReference>
<evidence type="ECO:0000256" key="9">
    <source>
        <dbReference type="ARBA" id="ARBA00022842"/>
    </source>
</evidence>
<dbReference type="GO" id="GO:0003964">
    <property type="term" value="F:RNA-directed DNA polymerase activity"/>
    <property type="evidence" value="ECO:0007669"/>
    <property type="project" value="UniProtKB-KW"/>
</dbReference>
<dbReference type="Gene3D" id="2.40.50.40">
    <property type="match status" value="1"/>
</dbReference>
<keyword evidence="12" id="KW-0695">RNA-directed DNA polymerase</keyword>
<evidence type="ECO:0000259" key="19">
    <source>
        <dbReference type="PROSITE" id="PS50878"/>
    </source>
</evidence>
<evidence type="ECO:0000256" key="14">
    <source>
        <dbReference type="ARBA" id="ARBA00023125"/>
    </source>
</evidence>
<evidence type="ECO:0000256" key="15">
    <source>
        <dbReference type="ARBA" id="ARBA00023172"/>
    </source>
</evidence>
<feature type="compositionally biased region" description="Low complexity" evidence="17">
    <location>
        <begin position="211"/>
        <end position="228"/>
    </location>
</feature>
<evidence type="ECO:0000256" key="11">
    <source>
        <dbReference type="ARBA" id="ARBA00022908"/>
    </source>
</evidence>
<dbReference type="Proteomes" id="UP001212997">
    <property type="component" value="Unassembled WGS sequence"/>
</dbReference>
<dbReference type="GO" id="GO:0006508">
    <property type="term" value="P:proteolysis"/>
    <property type="evidence" value="ECO:0007669"/>
    <property type="project" value="UniProtKB-KW"/>
</dbReference>
<keyword evidence="9" id="KW-0460">Magnesium</keyword>
<dbReference type="GO" id="GO:0003677">
    <property type="term" value="F:DNA binding"/>
    <property type="evidence" value="ECO:0007669"/>
    <property type="project" value="UniProtKB-KW"/>
</dbReference>
<dbReference type="SUPFAM" id="SSF56672">
    <property type="entry name" value="DNA/RNA polymerases"/>
    <property type="match status" value="1"/>
</dbReference>
<keyword evidence="13" id="KW-0239">DNA-directed DNA polymerase</keyword>
<dbReference type="InterPro" id="IPR016197">
    <property type="entry name" value="Chromo-like_dom_sf"/>
</dbReference>
<keyword evidence="23" id="KW-1185">Reference proteome</keyword>
<evidence type="ECO:0000256" key="10">
    <source>
        <dbReference type="ARBA" id="ARBA00022884"/>
    </source>
</evidence>
<dbReference type="Gene3D" id="3.10.10.10">
    <property type="entry name" value="HIV Type 1 Reverse Transcriptase, subunit A, domain 1"/>
    <property type="match status" value="1"/>
</dbReference>
<gene>
    <name evidence="22" type="ORF">NLI96_g4442</name>
</gene>
<evidence type="ECO:0000256" key="16">
    <source>
        <dbReference type="SAM" id="Coils"/>
    </source>
</evidence>
<feature type="region of interest" description="Disordered" evidence="17">
    <location>
        <begin position="555"/>
        <end position="585"/>
    </location>
</feature>
<keyword evidence="2" id="KW-0808">Transferase</keyword>
<dbReference type="GO" id="GO:0004190">
    <property type="term" value="F:aspartic-type endopeptidase activity"/>
    <property type="evidence" value="ECO:0007669"/>
    <property type="project" value="UniProtKB-KW"/>
</dbReference>
<dbReference type="Pfam" id="PF17917">
    <property type="entry name" value="RT_RNaseH"/>
    <property type="match status" value="1"/>
</dbReference>
<dbReference type="GO" id="GO:0005634">
    <property type="term" value="C:nucleus"/>
    <property type="evidence" value="ECO:0007669"/>
    <property type="project" value="UniProtKB-ARBA"/>
</dbReference>
<name>A0AAD5V6K1_9APHY</name>
<dbReference type="SUPFAM" id="SSF54160">
    <property type="entry name" value="Chromo domain-like"/>
    <property type="match status" value="1"/>
</dbReference>
<dbReference type="GO" id="GO:0004523">
    <property type="term" value="F:RNA-DNA hybrid ribonuclease activity"/>
    <property type="evidence" value="ECO:0007669"/>
    <property type="project" value="InterPro"/>
</dbReference>
<dbReference type="SUPFAM" id="SSF53098">
    <property type="entry name" value="Ribonuclease H-like"/>
    <property type="match status" value="1"/>
</dbReference>
<evidence type="ECO:0000313" key="22">
    <source>
        <dbReference type="EMBL" id="KAJ3486161.1"/>
    </source>
</evidence>
<evidence type="ECO:0000256" key="3">
    <source>
        <dbReference type="ARBA" id="ARBA00022695"/>
    </source>
</evidence>
<dbReference type="GO" id="GO:0006310">
    <property type="term" value="P:DNA recombination"/>
    <property type="evidence" value="ECO:0007669"/>
    <property type="project" value="UniProtKB-KW"/>
</dbReference>
<dbReference type="InterPro" id="IPR001584">
    <property type="entry name" value="Integrase_cat-core"/>
</dbReference>
<evidence type="ECO:0000256" key="6">
    <source>
        <dbReference type="ARBA" id="ARBA00022750"/>
    </source>
</evidence>
<evidence type="ECO:0000256" key="2">
    <source>
        <dbReference type="ARBA" id="ARBA00022679"/>
    </source>
</evidence>
<feature type="domain" description="Integrase catalytic" evidence="21">
    <location>
        <begin position="1213"/>
        <end position="1375"/>
    </location>
</feature>
<feature type="domain" description="Chromo" evidence="18">
    <location>
        <begin position="1536"/>
        <end position="1588"/>
    </location>
</feature>
<dbReference type="Gene3D" id="3.30.70.270">
    <property type="match status" value="2"/>
</dbReference>
<keyword evidence="3" id="KW-0548">Nucleotidyltransferase</keyword>
<dbReference type="EMBL" id="JANAWD010000130">
    <property type="protein sequence ID" value="KAJ3486161.1"/>
    <property type="molecule type" value="Genomic_DNA"/>
</dbReference>
<dbReference type="GO" id="GO:0046872">
    <property type="term" value="F:metal ion binding"/>
    <property type="evidence" value="ECO:0007669"/>
    <property type="project" value="UniProtKB-KW"/>
</dbReference>
<dbReference type="PROSITE" id="PS50994">
    <property type="entry name" value="INTEGRASE"/>
    <property type="match status" value="1"/>
</dbReference>
<dbReference type="InterPro" id="IPR041588">
    <property type="entry name" value="Integrase_H2C2"/>
</dbReference>
<dbReference type="InterPro" id="IPR000953">
    <property type="entry name" value="Chromo/chromo_shadow_dom"/>
</dbReference>
<feature type="domain" description="Reverse transcriptase" evidence="19">
    <location>
        <begin position="675"/>
        <end position="856"/>
    </location>
</feature>
<keyword evidence="7" id="KW-0255">Endonuclease</keyword>
<dbReference type="GO" id="GO:0003723">
    <property type="term" value="F:RNA binding"/>
    <property type="evidence" value="ECO:0007669"/>
    <property type="project" value="UniProtKB-KW"/>
</dbReference>
<dbReference type="PANTHER" id="PTHR37984">
    <property type="entry name" value="PROTEIN CBG26694"/>
    <property type="match status" value="1"/>
</dbReference>
<proteinExistence type="predicted"/>
<dbReference type="InterPro" id="IPR023780">
    <property type="entry name" value="Chromo_domain"/>
</dbReference>
<dbReference type="GO" id="GO:0006338">
    <property type="term" value="P:chromatin remodeling"/>
    <property type="evidence" value="ECO:0007669"/>
    <property type="project" value="UniProtKB-ARBA"/>
</dbReference>